<dbReference type="Pfam" id="PF12704">
    <property type="entry name" value="MacB_PCD"/>
    <property type="match status" value="1"/>
</dbReference>
<evidence type="ECO:0000256" key="4">
    <source>
        <dbReference type="ARBA" id="ARBA00022989"/>
    </source>
</evidence>
<evidence type="ECO:0000256" key="5">
    <source>
        <dbReference type="ARBA" id="ARBA00023136"/>
    </source>
</evidence>
<feature type="transmembrane region" description="Helical" evidence="8">
    <location>
        <begin position="410"/>
        <end position="432"/>
    </location>
</feature>
<feature type="region of interest" description="Disordered" evidence="7">
    <location>
        <begin position="84"/>
        <end position="126"/>
    </location>
</feature>
<organism evidence="11 12">
    <name type="scientific">Caproiciproducens faecalis</name>
    <dbReference type="NCBI Taxonomy" id="2820301"/>
    <lineage>
        <taxon>Bacteria</taxon>
        <taxon>Bacillati</taxon>
        <taxon>Bacillota</taxon>
        <taxon>Clostridia</taxon>
        <taxon>Eubacteriales</taxon>
        <taxon>Acutalibacteraceae</taxon>
        <taxon>Caproiciproducens</taxon>
    </lineage>
</organism>
<evidence type="ECO:0000256" key="3">
    <source>
        <dbReference type="ARBA" id="ARBA00022692"/>
    </source>
</evidence>
<feature type="transmembrane region" description="Helical" evidence="8">
    <location>
        <begin position="371"/>
        <end position="398"/>
    </location>
</feature>
<evidence type="ECO:0000256" key="7">
    <source>
        <dbReference type="SAM" id="MobiDB-lite"/>
    </source>
</evidence>
<accession>A0ABS7DLN9</accession>
<feature type="compositionally biased region" description="Gly residues" evidence="7">
    <location>
        <begin position="105"/>
        <end position="122"/>
    </location>
</feature>
<dbReference type="EMBL" id="JAGFNZ010000002">
    <property type="protein sequence ID" value="MBW7572230.1"/>
    <property type="molecule type" value="Genomic_DNA"/>
</dbReference>
<name>A0ABS7DLN9_9FIRM</name>
<feature type="transmembrane region" description="Helical" evidence="8">
    <location>
        <begin position="21"/>
        <end position="42"/>
    </location>
</feature>
<proteinExistence type="inferred from homology"/>
<evidence type="ECO:0000256" key="8">
    <source>
        <dbReference type="SAM" id="Phobius"/>
    </source>
</evidence>
<reference evidence="11 12" key="1">
    <citation type="submission" date="2021-03" db="EMBL/GenBank/DDBJ databases">
        <title>Caproiciproducens sp. nov. isolated from feces of cow.</title>
        <authorList>
            <person name="Choi J.-Y."/>
        </authorList>
    </citation>
    <scope>NUCLEOTIDE SEQUENCE [LARGE SCALE GENOMIC DNA]</scope>
    <source>
        <strain evidence="11 12">AGMB10547</strain>
    </source>
</reference>
<gene>
    <name evidence="11" type="ORF">J5W02_05330</name>
</gene>
<keyword evidence="2" id="KW-1003">Cell membrane</keyword>
<dbReference type="InterPro" id="IPR003838">
    <property type="entry name" value="ABC3_permease_C"/>
</dbReference>
<dbReference type="InterPro" id="IPR025857">
    <property type="entry name" value="MacB_PCD"/>
</dbReference>
<feature type="transmembrane region" description="Helical" evidence="8">
    <location>
        <begin position="324"/>
        <end position="350"/>
    </location>
</feature>
<keyword evidence="4 8" id="KW-1133">Transmembrane helix</keyword>
<evidence type="ECO:0000313" key="12">
    <source>
        <dbReference type="Proteomes" id="UP000719942"/>
    </source>
</evidence>
<comment type="subcellular location">
    <subcellularLocation>
        <location evidence="1">Cell membrane</location>
        <topology evidence="1">Multi-pass membrane protein</topology>
    </subcellularLocation>
</comment>
<evidence type="ECO:0000256" key="2">
    <source>
        <dbReference type="ARBA" id="ARBA00022475"/>
    </source>
</evidence>
<dbReference type="PANTHER" id="PTHR30572">
    <property type="entry name" value="MEMBRANE COMPONENT OF TRANSPORTER-RELATED"/>
    <property type="match status" value="1"/>
</dbReference>
<dbReference type="Pfam" id="PF02687">
    <property type="entry name" value="FtsX"/>
    <property type="match status" value="1"/>
</dbReference>
<evidence type="ECO:0000313" key="11">
    <source>
        <dbReference type="EMBL" id="MBW7572230.1"/>
    </source>
</evidence>
<keyword evidence="5 8" id="KW-0472">Membrane</keyword>
<feature type="compositionally biased region" description="Gly residues" evidence="7">
    <location>
        <begin position="84"/>
        <end position="97"/>
    </location>
</feature>
<dbReference type="Proteomes" id="UP000719942">
    <property type="component" value="Unassembled WGS sequence"/>
</dbReference>
<evidence type="ECO:0000259" key="9">
    <source>
        <dbReference type="Pfam" id="PF02687"/>
    </source>
</evidence>
<sequence>MRFSEILHLVWINIMENKTKVMLTSLGIIVGAATIVLVIAIGHGGEVDVQEQFKTLNVGAINVTVSTEADMADAMAGMMPPGDMGGGTAGGGFGGNGSTNRRSGSTGGSGGMPGGQMGGGGMTRQKGVTLTTTDVDDILSYVPDLSSASIVISGTGAVLTDNLDEETDETVVGCLPEYQDISNLELLQGDFITQDDQDGKSKVAVIGNSLAKTLFGSAYAAYGDVLTIEGKTYTVVGVLSEMGTVSSGVSPDDSIYIPYSTAQKFVLGSTATPSITAIASDVNEVSDAMTNITAVLTENYPSGRFTLTDAGSEMEAATTSANTLSMLLIAVAIIVFIVGGIGIMNVLFVSVRERTQEIGILKALGCSKREILLEFLVEANFMSTFGGVLGVIAGFALVPAVRMAGMTVEPLAVSGVLALAFAVVTGTAFGFYPAYKAAQLTPIEALQQE</sequence>
<feature type="domain" description="MacB-like periplasmic core" evidence="10">
    <location>
        <begin position="22"/>
        <end position="294"/>
    </location>
</feature>
<keyword evidence="12" id="KW-1185">Reference proteome</keyword>
<keyword evidence="3 8" id="KW-0812">Transmembrane</keyword>
<protein>
    <submittedName>
        <fullName evidence="11">ABC transporter permease</fullName>
    </submittedName>
</protein>
<comment type="similarity">
    <text evidence="6">Belongs to the ABC-4 integral membrane protein family.</text>
</comment>
<feature type="domain" description="ABC3 transporter permease C-terminal" evidence="9">
    <location>
        <begin position="330"/>
        <end position="442"/>
    </location>
</feature>
<evidence type="ECO:0000256" key="6">
    <source>
        <dbReference type="ARBA" id="ARBA00038076"/>
    </source>
</evidence>
<dbReference type="PANTHER" id="PTHR30572:SF4">
    <property type="entry name" value="ABC TRANSPORTER PERMEASE YTRF"/>
    <property type="match status" value="1"/>
</dbReference>
<dbReference type="InterPro" id="IPR050250">
    <property type="entry name" value="Macrolide_Exporter_MacB"/>
</dbReference>
<evidence type="ECO:0000256" key="1">
    <source>
        <dbReference type="ARBA" id="ARBA00004651"/>
    </source>
</evidence>
<evidence type="ECO:0000259" key="10">
    <source>
        <dbReference type="Pfam" id="PF12704"/>
    </source>
</evidence>
<dbReference type="RefSeq" id="WP_219964647.1">
    <property type="nucleotide sequence ID" value="NZ_JAGFNZ010000002.1"/>
</dbReference>
<comment type="caution">
    <text evidence="11">The sequence shown here is derived from an EMBL/GenBank/DDBJ whole genome shotgun (WGS) entry which is preliminary data.</text>
</comment>